<organism evidence="3">
    <name type="scientific">hydrothermal vent metagenome</name>
    <dbReference type="NCBI Taxonomy" id="652676"/>
    <lineage>
        <taxon>unclassified sequences</taxon>
        <taxon>metagenomes</taxon>
        <taxon>ecological metagenomes</taxon>
    </lineage>
</organism>
<dbReference type="PANTHER" id="PTHR19848:SF8">
    <property type="entry name" value="F-BOX AND WD REPEAT DOMAIN CONTAINING 7"/>
    <property type="match status" value="1"/>
</dbReference>
<proteinExistence type="predicted"/>
<dbReference type="PROSITE" id="PS51257">
    <property type="entry name" value="PROKAR_LIPOPROTEIN"/>
    <property type="match status" value="1"/>
</dbReference>
<reference evidence="3" key="1">
    <citation type="submission" date="2018-06" db="EMBL/GenBank/DDBJ databases">
        <authorList>
            <person name="Zhirakovskaya E."/>
        </authorList>
    </citation>
    <scope>NUCLEOTIDE SEQUENCE</scope>
</reference>
<keyword evidence="2" id="KW-0677">Repeat</keyword>
<dbReference type="CDD" id="cd00200">
    <property type="entry name" value="WD40"/>
    <property type="match status" value="1"/>
</dbReference>
<dbReference type="SMART" id="SM00320">
    <property type="entry name" value="WD40"/>
    <property type="match status" value="7"/>
</dbReference>
<evidence type="ECO:0000313" key="3">
    <source>
        <dbReference type="EMBL" id="VAW75066.1"/>
    </source>
</evidence>
<evidence type="ECO:0000256" key="1">
    <source>
        <dbReference type="ARBA" id="ARBA00022574"/>
    </source>
</evidence>
<dbReference type="Gene3D" id="2.130.10.10">
    <property type="entry name" value="YVTN repeat-like/Quinoprotein amine dehydrogenase"/>
    <property type="match status" value="2"/>
</dbReference>
<protein>
    <submittedName>
        <fullName evidence="3">High-affnity carbon uptake protein Hat/HatR</fullName>
    </submittedName>
</protein>
<accession>A0A3B0Z2Y2</accession>
<dbReference type="InterPro" id="IPR015943">
    <property type="entry name" value="WD40/YVTN_repeat-like_dom_sf"/>
</dbReference>
<gene>
    <name evidence="3" type="ORF">MNBD_GAMMA12-764</name>
</gene>
<name>A0A3B0Z2Y2_9ZZZZ</name>
<dbReference type="SUPFAM" id="SSF50978">
    <property type="entry name" value="WD40 repeat-like"/>
    <property type="match status" value="1"/>
</dbReference>
<dbReference type="PANTHER" id="PTHR19848">
    <property type="entry name" value="WD40 REPEAT PROTEIN"/>
    <property type="match status" value="1"/>
</dbReference>
<dbReference type="Pfam" id="PF00400">
    <property type="entry name" value="WD40"/>
    <property type="match status" value="5"/>
</dbReference>
<dbReference type="InterPro" id="IPR036322">
    <property type="entry name" value="WD40_repeat_dom_sf"/>
</dbReference>
<dbReference type="EMBL" id="UOFL01000073">
    <property type="protein sequence ID" value="VAW75066.1"/>
    <property type="molecule type" value="Genomic_DNA"/>
</dbReference>
<evidence type="ECO:0000256" key="2">
    <source>
        <dbReference type="ARBA" id="ARBA00022737"/>
    </source>
</evidence>
<dbReference type="InterPro" id="IPR001680">
    <property type="entry name" value="WD40_rpt"/>
</dbReference>
<dbReference type="PROSITE" id="PS50082">
    <property type="entry name" value="WD_REPEATS_2"/>
    <property type="match status" value="3"/>
</dbReference>
<dbReference type="AlphaFoldDB" id="A0A3B0Z2Y2"/>
<keyword evidence="1" id="KW-0853">WD repeat</keyword>
<sequence length="335" mass="37658">MMIKPKKVLYLSLILILFVLTAASCQNLRPSQHPLVQRDHVHNFGATRIAFAPSGKLLASGGFQGEIKLWSVPGGKLIKTLKRHIKPVRGLVWVNNKTLISAAEDGKLIRWNIASGRILYSKQLKAISSMVWSKTLQQIMTGHKNGQVSLRSVQKFSLLRKLKLSKKILSVSADKRGKYFAVSTSGRDVLLFNTRLQLLKKFKGARKKIYELRFSPDNKTLAGSSWFNILLWNVSTGQLEKNKTEHFGAIVSLDFHPDGKRMISIGRHTDATLRLSQVKGGKTIRRLAAHEYCGWNVRFSPSGRYVASSSEDEGIRLYDMATPYKPTFTPVTKPK</sequence>